<dbReference type="Proteomes" id="UP000195557">
    <property type="component" value="Unassembled WGS sequence"/>
</dbReference>
<protein>
    <submittedName>
        <fullName evidence="1">Uncharacterized protein</fullName>
    </submittedName>
</protein>
<gene>
    <name evidence="1" type="ORF">BE221DRAFT_63665</name>
</gene>
<dbReference type="AlphaFoldDB" id="A0A1Y5I1P7"/>
<organism evidence="1">
    <name type="scientific">Ostreococcus tauri</name>
    <name type="common">Marine green alga</name>
    <dbReference type="NCBI Taxonomy" id="70448"/>
    <lineage>
        <taxon>Eukaryota</taxon>
        <taxon>Viridiplantae</taxon>
        <taxon>Chlorophyta</taxon>
        <taxon>Mamiellophyceae</taxon>
        <taxon>Mamiellales</taxon>
        <taxon>Bathycoccaceae</taxon>
        <taxon>Ostreococcus</taxon>
    </lineage>
</organism>
<evidence type="ECO:0000313" key="1">
    <source>
        <dbReference type="EMBL" id="OUS42023.1"/>
    </source>
</evidence>
<proteinExistence type="predicted"/>
<reference evidence="1" key="1">
    <citation type="submission" date="2017-04" db="EMBL/GenBank/DDBJ databases">
        <title>Population genomics of picophytoplankton unveils novel chromosome hypervariability.</title>
        <authorList>
            <consortium name="DOE Joint Genome Institute"/>
            <person name="Blanc-Mathieu R."/>
            <person name="Krasovec M."/>
            <person name="Hebrard M."/>
            <person name="Yau S."/>
            <person name="Desgranges E."/>
            <person name="Martin J."/>
            <person name="Schackwitz W."/>
            <person name="Kuo A."/>
            <person name="Salin G."/>
            <person name="Donnadieu C."/>
            <person name="Desdevises Y."/>
            <person name="Sanchez-Ferandin S."/>
            <person name="Moreau H."/>
            <person name="Rivals E."/>
            <person name="Grigoriev I.V."/>
            <person name="Grimsley N."/>
            <person name="Eyre-Walker A."/>
            <person name="Piganeau G."/>
        </authorList>
    </citation>
    <scope>NUCLEOTIDE SEQUENCE [LARGE SCALE GENOMIC DNA]</scope>
    <source>
        <strain evidence="1">RCC 1115</strain>
    </source>
</reference>
<name>A0A1Y5I1P7_OSTTA</name>
<dbReference type="EMBL" id="KZ155839">
    <property type="protein sequence ID" value="OUS42023.1"/>
    <property type="molecule type" value="Genomic_DNA"/>
</dbReference>
<accession>A0A1Y5I1P7</accession>
<sequence>MSFKQSDVDDATMRIEDPSRVVGSGFIQFPPQLPFQNDVVIQPATVAVDSRQFNKSKANVNQHLLHEAQIRQAHRRLGSMQVLLVAISSN</sequence>